<feature type="domain" description="ISXO2-like transposase" evidence="2">
    <location>
        <begin position="407"/>
        <end position="549"/>
    </location>
</feature>
<evidence type="ECO:0000256" key="1">
    <source>
        <dbReference type="SAM" id="MobiDB-lite"/>
    </source>
</evidence>
<organism evidence="3 4">
    <name type="scientific">Daphnia magna</name>
    <dbReference type="NCBI Taxonomy" id="35525"/>
    <lineage>
        <taxon>Eukaryota</taxon>
        <taxon>Metazoa</taxon>
        <taxon>Ecdysozoa</taxon>
        <taxon>Arthropoda</taxon>
        <taxon>Crustacea</taxon>
        <taxon>Branchiopoda</taxon>
        <taxon>Diplostraca</taxon>
        <taxon>Cladocera</taxon>
        <taxon>Anomopoda</taxon>
        <taxon>Daphniidae</taxon>
        <taxon>Daphnia</taxon>
    </lineage>
</organism>
<proteinExistence type="predicted"/>
<dbReference type="PROSITE" id="PS51257">
    <property type="entry name" value="PROKAR_LIPOPROTEIN"/>
    <property type="match status" value="1"/>
</dbReference>
<dbReference type="OrthoDB" id="6379547at2759"/>
<feature type="compositionally biased region" description="Polar residues" evidence="1">
    <location>
        <begin position="578"/>
        <end position="589"/>
    </location>
</feature>
<dbReference type="InterPro" id="IPR024445">
    <property type="entry name" value="Tnp_ISXO2-like"/>
</dbReference>
<dbReference type="Proteomes" id="UP000076858">
    <property type="component" value="Unassembled WGS sequence"/>
</dbReference>
<evidence type="ECO:0000259" key="2">
    <source>
        <dbReference type="SMART" id="SM01126"/>
    </source>
</evidence>
<dbReference type="STRING" id="35525.A0A162D9Q0"/>
<gene>
    <name evidence="3" type="ORF">APZ42_027089</name>
</gene>
<keyword evidence="4" id="KW-1185">Reference proteome</keyword>
<dbReference type="Pfam" id="PF12762">
    <property type="entry name" value="DDE_Tnp_IS1595"/>
    <property type="match status" value="1"/>
</dbReference>
<dbReference type="SMART" id="SM01126">
    <property type="entry name" value="DDE_Tnp_IS1595"/>
    <property type="match status" value="1"/>
</dbReference>
<comment type="caution">
    <text evidence="3">The sequence shown here is derived from an EMBL/GenBank/DDBJ whole genome shotgun (WGS) entry which is preliminary data.</text>
</comment>
<accession>A0A162D9Q0</accession>
<name>A0A162D9Q0_9CRUS</name>
<evidence type="ECO:0000313" key="3">
    <source>
        <dbReference type="EMBL" id="KZS08834.1"/>
    </source>
</evidence>
<dbReference type="PANTHER" id="PTHR47163:SF2">
    <property type="entry name" value="SI:DKEY-17M8.2"/>
    <property type="match status" value="1"/>
</dbReference>
<dbReference type="EMBL" id="LRGB01002168">
    <property type="protein sequence ID" value="KZS08834.1"/>
    <property type="molecule type" value="Genomic_DNA"/>
</dbReference>
<feature type="compositionally biased region" description="Low complexity" evidence="1">
    <location>
        <begin position="619"/>
        <end position="634"/>
    </location>
</feature>
<feature type="region of interest" description="Disordered" evidence="1">
    <location>
        <begin position="578"/>
        <end position="674"/>
    </location>
</feature>
<reference evidence="3 4" key="1">
    <citation type="submission" date="2016-03" db="EMBL/GenBank/DDBJ databases">
        <title>EvidentialGene: Evidence-directed Construction of Genes on Genomes.</title>
        <authorList>
            <person name="Gilbert D.G."/>
            <person name="Choi J.-H."/>
            <person name="Mockaitis K."/>
            <person name="Colbourne J."/>
            <person name="Pfrender M."/>
        </authorList>
    </citation>
    <scope>NUCLEOTIDE SEQUENCE [LARGE SCALE GENOMIC DNA]</scope>
    <source>
        <strain evidence="3 4">Xinb3</strain>
        <tissue evidence="3">Complete organism</tissue>
    </source>
</reference>
<dbReference type="PANTHER" id="PTHR47163">
    <property type="entry name" value="DDE_TNP_IS1595 DOMAIN-CONTAINING PROTEIN"/>
    <property type="match status" value="1"/>
</dbReference>
<feature type="compositionally biased region" description="Basic and acidic residues" evidence="1">
    <location>
        <begin position="91"/>
        <end position="107"/>
    </location>
</feature>
<dbReference type="AlphaFoldDB" id="A0A162D9Q0"/>
<protein>
    <recommendedName>
        <fullName evidence="2">ISXO2-like transposase domain-containing protein</fullName>
    </recommendedName>
</protein>
<feature type="region of interest" description="Disordered" evidence="1">
    <location>
        <begin position="65"/>
        <end position="107"/>
    </location>
</feature>
<evidence type="ECO:0000313" key="4">
    <source>
        <dbReference type="Proteomes" id="UP000076858"/>
    </source>
</evidence>
<dbReference type="InterPro" id="IPR053164">
    <property type="entry name" value="IS1016-like_transposase"/>
</dbReference>
<sequence>MECDRPRENFKCVNCGGPHSPAFGGCPKRKQEQQIIKLAQELNIPKAEARNKVRGNLTFAAMAAKAPVKAQKSAPEDTSRTLKTSSTQNAEEEKTDPSTKNQGKEDYYKGIEKELKEVKKMLRLPIDGIMEAIPSKKIESLRESAAELLESCEELSETEFSDATSQTVSCTAQMAAGLPAIMNIRPSVDTKKSRIDEHAKKTWQRQWLSPKTSAGKFYIKHSPTALFRPAFFGESRAEQLSLSKIRLDKLNLNYKLFKENLHPTGLCDTCKKYETTKHALMECPRYGEERKEMYKSVNQKTREEISLSILLKFQTKETRRAANYNPLSFRRPIQDDRWDEGKIWQLLIPTGNPSPTDPTLLGNGFNSYSQMKEKMKIASNETIGRWTKYLREVVFHLIFGLSAQFTQIGGVGKTVEIYESLFGKKRKYRRGNYKKGEWVFGGVERGTNRFFLVIVPDRKRKMLLAIIKQYIAPGPAVISDEWRAFKCLGTHGYIHLTVNHSKNFKDPITDAHTNTVEGMWAHAKRTLIKGGTPRNHLFTCLALFMMKRMLSAQAEPDTFVAFMKMANTCVADGNVLPETTATGFLNPNRTRPFPPPSRKTQKTATGMTNRSRMRPAPTSPTLIPTTSCPSSSPTINPPSPLPNSTHPEANDPPVEPSLPKRQRRIPSHLQDYQL</sequence>